<name>A0A2T2NGR0_CORCC</name>
<evidence type="ECO:0000313" key="4">
    <source>
        <dbReference type="Proteomes" id="UP000240883"/>
    </source>
</evidence>
<keyword evidence="2" id="KW-1133">Transmembrane helix</keyword>
<protein>
    <submittedName>
        <fullName evidence="3">Uncharacterized protein</fullName>
    </submittedName>
</protein>
<feature type="transmembrane region" description="Helical" evidence="2">
    <location>
        <begin position="208"/>
        <end position="228"/>
    </location>
</feature>
<evidence type="ECO:0000313" key="3">
    <source>
        <dbReference type="EMBL" id="PSN64622.1"/>
    </source>
</evidence>
<dbReference type="AlphaFoldDB" id="A0A2T2NGR0"/>
<dbReference type="EMBL" id="KZ678138">
    <property type="protein sequence ID" value="PSN64622.1"/>
    <property type="molecule type" value="Genomic_DNA"/>
</dbReference>
<sequence length="286" mass="30000">MSWSCGQQTAGSERRRRRSRAVESRSRPRGWRGSAGSAAVCGHCLLVGQWDNEGGEAARGTNAPAMQRASLGQERPGGLEQTGGRPGEAAAAAPAVEWLSSGSRVAHGPRVARRSLLVAAAVASASSTGVRAGSGEQKALERAAWPIPGPTWRSHSGRAHARTHTRVNDMPPRPAAAGCSPCLRRDAAGCRCSSCTETGVGERTCQSAVVRLVVVVVVVVVVFGSWVLRSSAVESSQRHQSRQRVREREWYASRHGSGRGAGPVFWTVGGRACTVPGEGPGVRGGE</sequence>
<accession>A0A2T2NGR0</accession>
<feature type="region of interest" description="Disordered" evidence="1">
    <location>
        <begin position="1"/>
        <end position="36"/>
    </location>
</feature>
<keyword evidence="2" id="KW-0812">Transmembrane</keyword>
<proteinExistence type="predicted"/>
<gene>
    <name evidence="3" type="ORF">BS50DRAFT_78467</name>
</gene>
<reference evidence="3 4" key="1">
    <citation type="journal article" date="2018" name="Front. Microbiol.">
        <title>Genome-Wide Analysis of Corynespora cassiicola Leaf Fall Disease Putative Effectors.</title>
        <authorList>
            <person name="Lopez D."/>
            <person name="Ribeiro S."/>
            <person name="Label P."/>
            <person name="Fumanal B."/>
            <person name="Venisse J.S."/>
            <person name="Kohler A."/>
            <person name="de Oliveira R.R."/>
            <person name="Labutti K."/>
            <person name="Lipzen A."/>
            <person name="Lail K."/>
            <person name="Bauer D."/>
            <person name="Ohm R.A."/>
            <person name="Barry K.W."/>
            <person name="Spatafora J."/>
            <person name="Grigoriev I.V."/>
            <person name="Martin F.M."/>
            <person name="Pujade-Renaud V."/>
        </authorList>
    </citation>
    <scope>NUCLEOTIDE SEQUENCE [LARGE SCALE GENOMIC DNA]</scope>
    <source>
        <strain evidence="3 4">Philippines</strain>
    </source>
</reference>
<organism evidence="3 4">
    <name type="scientific">Corynespora cassiicola Philippines</name>
    <dbReference type="NCBI Taxonomy" id="1448308"/>
    <lineage>
        <taxon>Eukaryota</taxon>
        <taxon>Fungi</taxon>
        <taxon>Dikarya</taxon>
        <taxon>Ascomycota</taxon>
        <taxon>Pezizomycotina</taxon>
        <taxon>Dothideomycetes</taxon>
        <taxon>Pleosporomycetidae</taxon>
        <taxon>Pleosporales</taxon>
        <taxon>Corynesporascaceae</taxon>
        <taxon>Corynespora</taxon>
    </lineage>
</organism>
<evidence type="ECO:0000256" key="1">
    <source>
        <dbReference type="SAM" id="MobiDB-lite"/>
    </source>
</evidence>
<keyword evidence="4" id="KW-1185">Reference proteome</keyword>
<keyword evidence="2" id="KW-0472">Membrane</keyword>
<feature type="region of interest" description="Disordered" evidence="1">
    <location>
        <begin position="73"/>
        <end position="92"/>
    </location>
</feature>
<dbReference type="Proteomes" id="UP000240883">
    <property type="component" value="Unassembled WGS sequence"/>
</dbReference>
<feature type="compositionally biased region" description="Polar residues" evidence="1">
    <location>
        <begin position="1"/>
        <end position="11"/>
    </location>
</feature>
<evidence type="ECO:0000256" key="2">
    <source>
        <dbReference type="SAM" id="Phobius"/>
    </source>
</evidence>